<keyword evidence="2" id="KW-1185">Reference proteome</keyword>
<evidence type="ECO:0000313" key="1">
    <source>
        <dbReference type="EMBL" id="KAG0485411.1"/>
    </source>
</evidence>
<protein>
    <submittedName>
        <fullName evidence="1">Uncharacterized protein</fullName>
    </submittedName>
</protein>
<comment type="caution">
    <text evidence="1">The sequence shown here is derived from an EMBL/GenBank/DDBJ whole genome shotgun (WGS) entry which is preliminary data.</text>
</comment>
<dbReference type="EMBL" id="JADCNL010000004">
    <property type="protein sequence ID" value="KAG0485411.1"/>
    <property type="molecule type" value="Genomic_DNA"/>
</dbReference>
<accession>A0A835V705</accession>
<proteinExistence type="predicted"/>
<name>A0A835V705_VANPL</name>
<dbReference type="Proteomes" id="UP000636800">
    <property type="component" value="Unassembled WGS sequence"/>
</dbReference>
<organism evidence="1 2">
    <name type="scientific">Vanilla planifolia</name>
    <name type="common">Vanilla</name>
    <dbReference type="NCBI Taxonomy" id="51239"/>
    <lineage>
        <taxon>Eukaryota</taxon>
        <taxon>Viridiplantae</taxon>
        <taxon>Streptophyta</taxon>
        <taxon>Embryophyta</taxon>
        <taxon>Tracheophyta</taxon>
        <taxon>Spermatophyta</taxon>
        <taxon>Magnoliopsida</taxon>
        <taxon>Liliopsida</taxon>
        <taxon>Asparagales</taxon>
        <taxon>Orchidaceae</taxon>
        <taxon>Vanilloideae</taxon>
        <taxon>Vanilleae</taxon>
        <taxon>Vanilla</taxon>
    </lineage>
</organism>
<gene>
    <name evidence="1" type="ORF">HPP92_009490</name>
</gene>
<dbReference type="AlphaFoldDB" id="A0A835V705"/>
<sequence>MDHESLPGRGAVAEAANGRSWKTLSFLSGVSQERRRNRSKKGGRVGEFARYLWNGEEVVVEGGSDEALKSNPSPMGATLPARIEATKEGGEEGRRREWCNHRFEGKKGSPFRR</sequence>
<evidence type="ECO:0000313" key="2">
    <source>
        <dbReference type="Proteomes" id="UP000636800"/>
    </source>
</evidence>
<reference evidence="1 2" key="1">
    <citation type="journal article" date="2020" name="Nat. Food">
        <title>A phased Vanilla planifolia genome enables genetic improvement of flavour and production.</title>
        <authorList>
            <person name="Hasing T."/>
            <person name="Tang H."/>
            <person name="Brym M."/>
            <person name="Khazi F."/>
            <person name="Huang T."/>
            <person name="Chambers A.H."/>
        </authorList>
    </citation>
    <scope>NUCLEOTIDE SEQUENCE [LARGE SCALE GENOMIC DNA]</scope>
    <source>
        <tissue evidence="1">Leaf</tissue>
    </source>
</reference>
<dbReference type="OrthoDB" id="1925091at2759"/>